<evidence type="ECO:0000256" key="4">
    <source>
        <dbReference type="ARBA" id="ARBA00022448"/>
    </source>
</evidence>
<keyword evidence="11" id="KW-1133">Transmembrane helix</keyword>
<evidence type="ECO:0000256" key="8">
    <source>
        <dbReference type="ARBA" id="ARBA00022927"/>
    </source>
</evidence>
<gene>
    <name evidence="12" type="primary">gspN</name>
    <name evidence="12" type="ORF">ACG0Z6_01255</name>
</gene>
<protein>
    <recommendedName>
        <fullName evidence="3">Type II secretion system protein N</fullName>
    </recommendedName>
    <alternativeName>
        <fullName evidence="10">General secretion pathway protein N</fullName>
    </alternativeName>
</protein>
<keyword evidence="8" id="KW-0653">Protein transport</keyword>
<comment type="caution">
    <text evidence="12">The sequence shown here is derived from an EMBL/GenBank/DDBJ whole genome shotgun (WGS) entry which is preliminary data.</text>
</comment>
<evidence type="ECO:0000256" key="7">
    <source>
        <dbReference type="ARBA" id="ARBA00022692"/>
    </source>
</evidence>
<evidence type="ECO:0000256" key="10">
    <source>
        <dbReference type="ARBA" id="ARBA00030772"/>
    </source>
</evidence>
<dbReference type="RefSeq" id="WP_394458064.1">
    <property type="nucleotide sequence ID" value="NZ_JBIGHZ010000001.1"/>
</dbReference>
<sequence length="274" mass="29044">MKFAARRTTPALPSHSRSPWGWAVAGLLCGSLLATLVWAPARWLAQAVASLTHEQVLLAQAQGTVWNGSATLVLSAGQGAADASLLPQRLSWALRPTLRGLRLDLSHPGHLNAVQSLEVQLGWQKLRLSVPDAQPWLGQWPAALLTGLGTPWNTLQLQGQLQLSTQQFALERVAGRWQLQGQLNLELLNIASRVSTLAPLGSYRLQLTGDGQGGGQLQLSTLGGALLLNGQGQVGERLQFQGEASAAPGTEAVLANVLNIIGRRQGARSVISVG</sequence>
<evidence type="ECO:0000256" key="11">
    <source>
        <dbReference type="SAM" id="Phobius"/>
    </source>
</evidence>
<keyword evidence="4" id="KW-0813">Transport</keyword>
<evidence type="ECO:0000256" key="9">
    <source>
        <dbReference type="ARBA" id="ARBA00023136"/>
    </source>
</evidence>
<dbReference type="Pfam" id="PF01203">
    <property type="entry name" value="T2SSN"/>
    <property type="match status" value="1"/>
</dbReference>
<comment type="similarity">
    <text evidence="2">Belongs to the GSP N family.</text>
</comment>
<keyword evidence="7 11" id="KW-0812">Transmembrane</keyword>
<evidence type="ECO:0000256" key="1">
    <source>
        <dbReference type="ARBA" id="ARBA00004533"/>
    </source>
</evidence>
<proteinExistence type="inferred from homology"/>
<dbReference type="EMBL" id="JBIGHZ010000001">
    <property type="protein sequence ID" value="MFG6446862.1"/>
    <property type="molecule type" value="Genomic_DNA"/>
</dbReference>
<evidence type="ECO:0000313" key="12">
    <source>
        <dbReference type="EMBL" id="MFG6446862.1"/>
    </source>
</evidence>
<accession>A0ABW7FRB6</accession>
<keyword evidence="13" id="KW-1185">Reference proteome</keyword>
<evidence type="ECO:0000256" key="2">
    <source>
        <dbReference type="ARBA" id="ARBA00007208"/>
    </source>
</evidence>
<reference evidence="12 13" key="1">
    <citation type="submission" date="2024-08" db="EMBL/GenBank/DDBJ databases">
        <authorList>
            <person name="Lu H."/>
        </authorList>
    </citation>
    <scope>NUCLEOTIDE SEQUENCE [LARGE SCALE GENOMIC DNA]</scope>
    <source>
        <strain evidence="12 13">BYS180W</strain>
    </source>
</reference>
<keyword evidence="6" id="KW-0997">Cell inner membrane</keyword>
<organism evidence="12 13">
    <name type="scientific">Roseateles rivi</name>
    <dbReference type="NCBI Taxonomy" id="3299028"/>
    <lineage>
        <taxon>Bacteria</taxon>
        <taxon>Pseudomonadati</taxon>
        <taxon>Pseudomonadota</taxon>
        <taxon>Betaproteobacteria</taxon>
        <taxon>Burkholderiales</taxon>
        <taxon>Sphaerotilaceae</taxon>
        <taxon>Roseateles</taxon>
    </lineage>
</organism>
<dbReference type="InterPro" id="IPR022792">
    <property type="entry name" value="T2SS_protein-GspN"/>
</dbReference>
<keyword evidence="5" id="KW-1003">Cell membrane</keyword>
<keyword evidence="9 11" id="KW-0472">Membrane</keyword>
<name>A0ABW7FRB6_9BURK</name>
<evidence type="ECO:0000256" key="5">
    <source>
        <dbReference type="ARBA" id="ARBA00022475"/>
    </source>
</evidence>
<evidence type="ECO:0000256" key="3">
    <source>
        <dbReference type="ARBA" id="ARBA00021563"/>
    </source>
</evidence>
<dbReference type="Proteomes" id="UP001606099">
    <property type="component" value="Unassembled WGS sequence"/>
</dbReference>
<feature type="transmembrane region" description="Helical" evidence="11">
    <location>
        <begin position="20"/>
        <end position="39"/>
    </location>
</feature>
<evidence type="ECO:0000256" key="6">
    <source>
        <dbReference type="ARBA" id="ARBA00022519"/>
    </source>
</evidence>
<comment type="subcellular location">
    <subcellularLocation>
        <location evidence="1">Cell inner membrane</location>
    </subcellularLocation>
</comment>
<evidence type="ECO:0000313" key="13">
    <source>
        <dbReference type="Proteomes" id="UP001606099"/>
    </source>
</evidence>